<sequence>MRFVMLKDRVVGGTTGHFIRFIKGQPVDVPREMWSEVQAAGAVPESDLPDDEPLATTVTHDPVERQQKYFDAFAGLEERNERGDFTASGLPNSKTLEKLVGFQVVNNERDAMWEKYLASKIDAE</sequence>
<protein>
    <submittedName>
        <fullName evidence="2">Uncharacterized protein</fullName>
    </submittedName>
</protein>
<dbReference type="EMBL" id="LR796293">
    <property type="protein sequence ID" value="CAB4135032.1"/>
    <property type="molecule type" value="Genomic_DNA"/>
</dbReference>
<name>A0A6J5LN76_9CAUD</name>
<accession>A0A6J5LN76</accession>
<reference evidence="2" key="1">
    <citation type="submission" date="2020-04" db="EMBL/GenBank/DDBJ databases">
        <authorList>
            <person name="Chiriac C."/>
            <person name="Salcher M."/>
            <person name="Ghai R."/>
            <person name="Kavagutti S V."/>
        </authorList>
    </citation>
    <scope>NUCLEOTIDE SEQUENCE</scope>
</reference>
<evidence type="ECO:0000313" key="2">
    <source>
        <dbReference type="EMBL" id="CAB4135032.1"/>
    </source>
</evidence>
<gene>
    <name evidence="1" type="ORF">UFOVP121_49</name>
    <name evidence="2" type="ORF">UFOVP277_54</name>
</gene>
<organism evidence="2">
    <name type="scientific">uncultured Caudovirales phage</name>
    <dbReference type="NCBI Taxonomy" id="2100421"/>
    <lineage>
        <taxon>Viruses</taxon>
        <taxon>Duplodnaviria</taxon>
        <taxon>Heunggongvirae</taxon>
        <taxon>Uroviricota</taxon>
        <taxon>Caudoviricetes</taxon>
        <taxon>Peduoviridae</taxon>
        <taxon>Maltschvirus</taxon>
        <taxon>Maltschvirus maltsch</taxon>
    </lineage>
</organism>
<evidence type="ECO:0000313" key="1">
    <source>
        <dbReference type="EMBL" id="CAB4130971.1"/>
    </source>
</evidence>
<proteinExistence type="predicted"/>
<dbReference type="EMBL" id="LR796243">
    <property type="protein sequence ID" value="CAB4130971.1"/>
    <property type="molecule type" value="Genomic_DNA"/>
</dbReference>